<keyword evidence="3 5" id="KW-0238">DNA-binding</keyword>
<reference evidence="9 10" key="1">
    <citation type="submission" date="2016-10" db="EMBL/GenBank/DDBJ databases">
        <authorList>
            <person name="de Groot N.N."/>
        </authorList>
    </citation>
    <scope>NUCLEOTIDE SEQUENCE [LARGE SCALE GENOMIC DNA]</scope>
    <source>
        <strain evidence="9 10">CGMCC 1.6133</strain>
    </source>
</reference>
<dbReference type="Gene3D" id="1.10.443.10">
    <property type="entry name" value="Intergrase catalytic core"/>
    <property type="match status" value="1"/>
</dbReference>
<comment type="similarity">
    <text evidence="1">Belongs to the 'phage' integrase family.</text>
</comment>
<dbReference type="InterPro" id="IPR050808">
    <property type="entry name" value="Phage_Integrase"/>
</dbReference>
<evidence type="ECO:0000256" key="3">
    <source>
        <dbReference type="ARBA" id="ARBA00023125"/>
    </source>
</evidence>
<dbReference type="PROSITE" id="PS51900">
    <property type="entry name" value="CB"/>
    <property type="match status" value="1"/>
</dbReference>
<dbReference type="Pfam" id="PF00589">
    <property type="entry name" value="Phage_integrase"/>
    <property type="match status" value="1"/>
</dbReference>
<name>A0A1G9EBR5_9GAMM</name>
<keyword evidence="6" id="KW-0175">Coiled coil</keyword>
<dbReference type="InterPro" id="IPR011010">
    <property type="entry name" value="DNA_brk_join_enz"/>
</dbReference>
<evidence type="ECO:0000256" key="4">
    <source>
        <dbReference type="ARBA" id="ARBA00023172"/>
    </source>
</evidence>
<evidence type="ECO:0000313" key="9">
    <source>
        <dbReference type="EMBL" id="SDK73574.1"/>
    </source>
</evidence>
<dbReference type="AlphaFoldDB" id="A0A1G9EBR5"/>
<dbReference type="RefSeq" id="WP_089689132.1">
    <property type="nucleotide sequence ID" value="NZ_FNES01000026.1"/>
</dbReference>
<evidence type="ECO:0000259" key="7">
    <source>
        <dbReference type="PROSITE" id="PS51898"/>
    </source>
</evidence>
<protein>
    <submittedName>
        <fullName evidence="9">Site-specific recombinase XerD</fullName>
    </submittedName>
</protein>
<dbReference type="PROSITE" id="PS51898">
    <property type="entry name" value="TYR_RECOMBINASE"/>
    <property type="match status" value="1"/>
</dbReference>
<dbReference type="GO" id="GO:0006310">
    <property type="term" value="P:DNA recombination"/>
    <property type="evidence" value="ECO:0007669"/>
    <property type="project" value="UniProtKB-KW"/>
</dbReference>
<dbReference type="OrthoDB" id="9784724at2"/>
<dbReference type="GO" id="GO:0003677">
    <property type="term" value="F:DNA binding"/>
    <property type="evidence" value="ECO:0007669"/>
    <property type="project" value="UniProtKB-UniRule"/>
</dbReference>
<dbReference type="InterPro" id="IPR010998">
    <property type="entry name" value="Integrase_recombinase_N"/>
</dbReference>
<evidence type="ECO:0000256" key="6">
    <source>
        <dbReference type="SAM" id="Coils"/>
    </source>
</evidence>
<dbReference type="Proteomes" id="UP000198525">
    <property type="component" value="Unassembled WGS sequence"/>
</dbReference>
<dbReference type="InterPro" id="IPR044068">
    <property type="entry name" value="CB"/>
</dbReference>
<proteinExistence type="inferred from homology"/>
<feature type="domain" description="Core-binding (CB)" evidence="8">
    <location>
        <begin position="137"/>
        <end position="220"/>
    </location>
</feature>
<evidence type="ECO:0000313" key="10">
    <source>
        <dbReference type="Proteomes" id="UP000198525"/>
    </source>
</evidence>
<keyword evidence="4" id="KW-0233">DNA recombination</keyword>
<dbReference type="EMBL" id="FNES01000026">
    <property type="protein sequence ID" value="SDK73574.1"/>
    <property type="molecule type" value="Genomic_DNA"/>
</dbReference>
<organism evidence="9 10">
    <name type="scientific">Billgrantia gudaonensis</name>
    <dbReference type="NCBI Taxonomy" id="376427"/>
    <lineage>
        <taxon>Bacteria</taxon>
        <taxon>Pseudomonadati</taxon>
        <taxon>Pseudomonadota</taxon>
        <taxon>Gammaproteobacteria</taxon>
        <taxon>Oceanospirillales</taxon>
        <taxon>Halomonadaceae</taxon>
        <taxon>Billgrantia</taxon>
    </lineage>
</organism>
<keyword evidence="2" id="KW-0229">DNA integration</keyword>
<evidence type="ECO:0000256" key="1">
    <source>
        <dbReference type="ARBA" id="ARBA00008857"/>
    </source>
</evidence>
<keyword evidence="10" id="KW-1185">Reference proteome</keyword>
<feature type="domain" description="Tyr recombinase" evidence="7">
    <location>
        <begin position="245"/>
        <end position="434"/>
    </location>
</feature>
<dbReference type="PANTHER" id="PTHR30629:SF2">
    <property type="entry name" value="PROPHAGE INTEGRASE INTS-RELATED"/>
    <property type="match status" value="1"/>
</dbReference>
<dbReference type="InterPro" id="IPR013762">
    <property type="entry name" value="Integrase-like_cat_sf"/>
</dbReference>
<sequence>MARGKPTDTRSLRQRGSVWFIQKRLSPTLAKHLGKKMLQQSTQTGDLDEACRIRDRVLADLGDLEAQLKGEASQLQQRRMFLQARDHYQDREDSLVSVDPRDPVSLTEIMDPEKLPEIEQDALRSVYEGDTPARYRLTLRAALEDWKTSPLVERKPSTRSKNELAMERLLAYLGEDDVTLISLDRRQIKDFITSMLGLGKTKQTVANYLSGLSALWHHAEYSMEEELPNGNPFKGHQLKPKASVQHYDQFSRADVEAIFSATDGNQGIYRLLPRIGFYTGARIDELCSLKVTDIIQRQGVWCLAIREGKNSNATREVPLHPEIKVPVLDQLKDAKKTGREYLFAEAEATKRSDGKKSPKFSQWFSRLMAKTVARGSRKLAFHSFRSTAITIMGDAGVNESVIVWVTGHERGLTTANKVYNRGPTFKTRLEAVETIQLEALY</sequence>
<dbReference type="InterPro" id="IPR002104">
    <property type="entry name" value="Integrase_catalytic"/>
</dbReference>
<feature type="coiled-coil region" evidence="6">
    <location>
        <begin position="58"/>
        <end position="85"/>
    </location>
</feature>
<dbReference type="SUPFAM" id="SSF56349">
    <property type="entry name" value="DNA breaking-rejoining enzymes"/>
    <property type="match status" value="1"/>
</dbReference>
<accession>A0A1G9EBR5</accession>
<dbReference type="Gene3D" id="1.10.150.130">
    <property type="match status" value="1"/>
</dbReference>
<gene>
    <name evidence="9" type="ORF">SAMN04487954_12614</name>
</gene>
<evidence type="ECO:0000256" key="5">
    <source>
        <dbReference type="PROSITE-ProRule" id="PRU01248"/>
    </source>
</evidence>
<evidence type="ECO:0000256" key="2">
    <source>
        <dbReference type="ARBA" id="ARBA00022908"/>
    </source>
</evidence>
<evidence type="ECO:0000259" key="8">
    <source>
        <dbReference type="PROSITE" id="PS51900"/>
    </source>
</evidence>
<dbReference type="PANTHER" id="PTHR30629">
    <property type="entry name" value="PROPHAGE INTEGRASE"/>
    <property type="match status" value="1"/>
</dbReference>
<dbReference type="GO" id="GO:0015074">
    <property type="term" value="P:DNA integration"/>
    <property type="evidence" value="ECO:0007669"/>
    <property type="project" value="UniProtKB-KW"/>
</dbReference>